<dbReference type="GO" id="GO:0015562">
    <property type="term" value="F:efflux transmembrane transporter activity"/>
    <property type="evidence" value="ECO:0007669"/>
    <property type="project" value="TreeGrafter"/>
</dbReference>
<comment type="similarity">
    <text evidence="1">Belongs to the membrane fusion protein (MFP) (TC 8.A.1) family.</text>
</comment>
<protein>
    <submittedName>
        <fullName evidence="4">Cobalt-zinc-cadmium resistance protein CzcB</fullName>
    </submittedName>
</protein>
<dbReference type="OrthoDB" id="5502471at2"/>
<sequence>MKCIRFLRQPRLAVLACALGWLSASWASSTGSARSADNAAPTVAPALVSTAAWSSVRQYPLRSAPAQLLPRNEARISAEVSGRIERWFADVGQRVAAGAALAQLDATDLALARERARTAWEAAQARLALAESQLRRARELQAQGFLSPEALHQRETEVALQRAEVANTHAQWRSAEHQLSKTVIRAPFAGTVMQRLAQQGEVVATGTPLFVLAELRAPEVQAQLSPADARDLRNARDAELVTRDGQTVPLRWLRATGAVASGTRLQTVRLAVLGATELLPGSDGELRWRSAQPHVPPALLVRRGDTLGLFVVDDGAQPPRARWVPLPAAQEGRAAPVDLPADARIIVRGQQAVQAGQPVRVLDAAAPHQP</sequence>
<proteinExistence type="inferred from homology"/>
<dbReference type="Pfam" id="PF25973">
    <property type="entry name" value="BSH_CzcB"/>
    <property type="match status" value="1"/>
</dbReference>
<dbReference type="Gene3D" id="2.40.50.100">
    <property type="match status" value="1"/>
</dbReference>
<dbReference type="Gene3D" id="2.40.30.170">
    <property type="match status" value="1"/>
</dbReference>
<evidence type="ECO:0000313" key="4">
    <source>
        <dbReference type="EMBL" id="TSE36146.1"/>
    </source>
</evidence>
<evidence type="ECO:0000256" key="2">
    <source>
        <dbReference type="SAM" id="SignalP"/>
    </source>
</evidence>
<name>A0A554XJZ0_9BURK</name>
<comment type="caution">
    <text evidence="4">The sequence shown here is derived from an EMBL/GenBank/DDBJ whole genome shotgun (WGS) entry which is preliminary data.</text>
</comment>
<feature type="domain" description="CzcB-like barrel-sandwich hybrid" evidence="3">
    <location>
        <begin position="74"/>
        <end position="213"/>
    </location>
</feature>
<evidence type="ECO:0000256" key="1">
    <source>
        <dbReference type="ARBA" id="ARBA00009477"/>
    </source>
</evidence>
<dbReference type="GO" id="GO:1990281">
    <property type="term" value="C:efflux pump complex"/>
    <property type="evidence" value="ECO:0007669"/>
    <property type="project" value="TreeGrafter"/>
</dbReference>
<feature type="signal peptide" evidence="2">
    <location>
        <begin position="1"/>
        <end position="27"/>
    </location>
</feature>
<feature type="chain" id="PRO_5021828842" evidence="2">
    <location>
        <begin position="28"/>
        <end position="370"/>
    </location>
</feature>
<dbReference type="PANTHER" id="PTHR30469">
    <property type="entry name" value="MULTIDRUG RESISTANCE PROTEIN MDTA"/>
    <property type="match status" value="1"/>
</dbReference>
<keyword evidence="5" id="KW-1185">Reference proteome</keyword>
<dbReference type="Gene3D" id="1.10.287.470">
    <property type="entry name" value="Helix hairpin bin"/>
    <property type="match status" value="1"/>
</dbReference>
<dbReference type="AlphaFoldDB" id="A0A554XJZ0"/>
<accession>A0A554XJZ0</accession>
<keyword evidence="2" id="KW-0732">Signal</keyword>
<dbReference type="EMBL" id="VJON01000002">
    <property type="protein sequence ID" value="TSE36146.1"/>
    <property type="molecule type" value="Genomic_DNA"/>
</dbReference>
<organism evidence="4 5">
    <name type="scientific">Tepidimonas charontis</name>
    <dbReference type="NCBI Taxonomy" id="2267262"/>
    <lineage>
        <taxon>Bacteria</taxon>
        <taxon>Pseudomonadati</taxon>
        <taxon>Pseudomonadota</taxon>
        <taxon>Betaproteobacteria</taxon>
        <taxon>Burkholderiales</taxon>
        <taxon>Tepidimonas</taxon>
    </lineage>
</organism>
<dbReference type="NCBIfam" id="TIGR01730">
    <property type="entry name" value="RND_mfp"/>
    <property type="match status" value="1"/>
</dbReference>
<evidence type="ECO:0000259" key="3">
    <source>
        <dbReference type="Pfam" id="PF25973"/>
    </source>
</evidence>
<dbReference type="SUPFAM" id="SSF111369">
    <property type="entry name" value="HlyD-like secretion proteins"/>
    <property type="match status" value="1"/>
</dbReference>
<dbReference type="InterPro" id="IPR058647">
    <property type="entry name" value="BSH_CzcB-like"/>
</dbReference>
<dbReference type="RefSeq" id="WP_144327230.1">
    <property type="nucleotide sequence ID" value="NZ_VJON01000002.1"/>
</dbReference>
<dbReference type="PANTHER" id="PTHR30469:SF15">
    <property type="entry name" value="HLYD FAMILY OF SECRETION PROTEINS"/>
    <property type="match status" value="1"/>
</dbReference>
<dbReference type="Proteomes" id="UP000318294">
    <property type="component" value="Unassembled WGS sequence"/>
</dbReference>
<evidence type="ECO:0000313" key="5">
    <source>
        <dbReference type="Proteomes" id="UP000318294"/>
    </source>
</evidence>
<dbReference type="InterPro" id="IPR006143">
    <property type="entry name" value="RND_pump_MFP"/>
</dbReference>
<gene>
    <name evidence="4" type="primary">czcB</name>
    <name evidence="4" type="ORF">Tchar_00196</name>
</gene>
<reference evidence="4 5" key="1">
    <citation type="submission" date="2019-07" db="EMBL/GenBank/DDBJ databases">
        <title>Tepidimonas charontis SPSP-6 draft genome.</title>
        <authorList>
            <person name="Da Costa M.S."/>
            <person name="Froufe H.J.C."/>
            <person name="Egas C."/>
            <person name="Albuquerque L."/>
        </authorList>
    </citation>
    <scope>NUCLEOTIDE SEQUENCE [LARGE SCALE GENOMIC DNA]</scope>
    <source>
        <strain evidence="4 5">SPSP-6</strain>
    </source>
</reference>